<dbReference type="EMBL" id="JARKIB010000064">
    <property type="protein sequence ID" value="KAJ7750805.1"/>
    <property type="molecule type" value="Genomic_DNA"/>
</dbReference>
<evidence type="ECO:0000256" key="1">
    <source>
        <dbReference type="SAM" id="MobiDB-lite"/>
    </source>
</evidence>
<dbReference type="Proteomes" id="UP001215598">
    <property type="component" value="Unassembled WGS sequence"/>
</dbReference>
<evidence type="ECO:0000313" key="3">
    <source>
        <dbReference type="Proteomes" id="UP001215598"/>
    </source>
</evidence>
<comment type="caution">
    <text evidence="2">The sequence shown here is derived from an EMBL/GenBank/DDBJ whole genome shotgun (WGS) entry which is preliminary data.</text>
</comment>
<evidence type="ECO:0000313" key="2">
    <source>
        <dbReference type="EMBL" id="KAJ7750805.1"/>
    </source>
</evidence>
<organism evidence="2 3">
    <name type="scientific">Mycena metata</name>
    <dbReference type="NCBI Taxonomy" id="1033252"/>
    <lineage>
        <taxon>Eukaryota</taxon>
        <taxon>Fungi</taxon>
        <taxon>Dikarya</taxon>
        <taxon>Basidiomycota</taxon>
        <taxon>Agaricomycotina</taxon>
        <taxon>Agaricomycetes</taxon>
        <taxon>Agaricomycetidae</taxon>
        <taxon>Agaricales</taxon>
        <taxon>Marasmiineae</taxon>
        <taxon>Mycenaceae</taxon>
        <taxon>Mycena</taxon>
    </lineage>
</organism>
<sequence>MAFFYYPSTSAPRANNNGTRFHIISRRTVRQYLHSRWHASQQSDCWQHLHKASRFGGSDLSLRMMQPRVFGCFRESKVGSRKTSMNRHQQECDRRTPAGRPLSTLLRENSRGIWECNWMYGAKFDRIALIVANTDNLRRRTESNTKGLPFSTIYFPETPANTWLHAQGKVRAAKAAGFMQVLPQNHVADAPTSTSADPGNPRHYGGGSGAMIGAQGQWIQKEQEVDKKPMLPKGKTRSAARRREPLWISGAARRPDRLGDQHLGEQCGRAGA</sequence>
<protein>
    <submittedName>
        <fullName evidence="2">Uncharacterized protein</fullName>
    </submittedName>
</protein>
<feature type="compositionally biased region" description="Basic and acidic residues" evidence="1">
    <location>
        <begin position="253"/>
        <end position="263"/>
    </location>
</feature>
<keyword evidence="3" id="KW-1185">Reference proteome</keyword>
<name>A0AAD7IWI8_9AGAR</name>
<proteinExistence type="predicted"/>
<reference evidence="2" key="1">
    <citation type="submission" date="2023-03" db="EMBL/GenBank/DDBJ databases">
        <title>Massive genome expansion in bonnet fungi (Mycena s.s.) driven by repeated elements and novel gene families across ecological guilds.</title>
        <authorList>
            <consortium name="Lawrence Berkeley National Laboratory"/>
            <person name="Harder C.B."/>
            <person name="Miyauchi S."/>
            <person name="Viragh M."/>
            <person name="Kuo A."/>
            <person name="Thoen E."/>
            <person name="Andreopoulos B."/>
            <person name="Lu D."/>
            <person name="Skrede I."/>
            <person name="Drula E."/>
            <person name="Henrissat B."/>
            <person name="Morin E."/>
            <person name="Kohler A."/>
            <person name="Barry K."/>
            <person name="LaButti K."/>
            <person name="Morin E."/>
            <person name="Salamov A."/>
            <person name="Lipzen A."/>
            <person name="Mereny Z."/>
            <person name="Hegedus B."/>
            <person name="Baldrian P."/>
            <person name="Stursova M."/>
            <person name="Weitz H."/>
            <person name="Taylor A."/>
            <person name="Grigoriev I.V."/>
            <person name="Nagy L.G."/>
            <person name="Martin F."/>
            <person name="Kauserud H."/>
        </authorList>
    </citation>
    <scope>NUCLEOTIDE SEQUENCE</scope>
    <source>
        <strain evidence="2">CBHHK182m</strain>
    </source>
</reference>
<gene>
    <name evidence="2" type="ORF">B0H16DRAFT_1841976</name>
</gene>
<dbReference type="AlphaFoldDB" id="A0AAD7IWI8"/>
<feature type="region of interest" description="Disordered" evidence="1">
    <location>
        <begin position="225"/>
        <end position="272"/>
    </location>
</feature>
<accession>A0AAD7IWI8</accession>